<comment type="caution">
    <text evidence="1">The sequence shown here is derived from an EMBL/GenBank/DDBJ whole genome shotgun (WGS) entry which is preliminary data.</text>
</comment>
<name>A0A6L2K6R2_TANCI</name>
<sequence>MLAVNKSTRTLGGVAVVVVRVAAAARVGTEEVTVVMTTMAATMVVRQHGDDVVVVSVFRTKVVAVAWRVAVAARGGEWCGGSSRSGWEECFGVRRKSSPEKFSGGGGGGSVIGIDVASTGGNNDYGLGFNMRSLQEIELEKDLVLEDFKSFIGSFVKEDSTGIENSLSWIV</sequence>
<protein>
    <submittedName>
        <fullName evidence="1">Uncharacterized protein</fullName>
    </submittedName>
</protein>
<reference evidence="1" key="1">
    <citation type="journal article" date="2019" name="Sci. Rep.">
        <title>Draft genome of Tanacetum cinerariifolium, the natural source of mosquito coil.</title>
        <authorList>
            <person name="Yamashiro T."/>
            <person name="Shiraishi A."/>
            <person name="Satake H."/>
            <person name="Nakayama K."/>
        </authorList>
    </citation>
    <scope>NUCLEOTIDE SEQUENCE</scope>
</reference>
<proteinExistence type="predicted"/>
<dbReference type="AlphaFoldDB" id="A0A6L2K6R2"/>
<organism evidence="1">
    <name type="scientific">Tanacetum cinerariifolium</name>
    <name type="common">Dalmatian daisy</name>
    <name type="synonym">Chrysanthemum cinerariifolium</name>
    <dbReference type="NCBI Taxonomy" id="118510"/>
    <lineage>
        <taxon>Eukaryota</taxon>
        <taxon>Viridiplantae</taxon>
        <taxon>Streptophyta</taxon>
        <taxon>Embryophyta</taxon>
        <taxon>Tracheophyta</taxon>
        <taxon>Spermatophyta</taxon>
        <taxon>Magnoliopsida</taxon>
        <taxon>eudicotyledons</taxon>
        <taxon>Gunneridae</taxon>
        <taxon>Pentapetalae</taxon>
        <taxon>asterids</taxon>
        <taxon>campanulids</taxon>
        <taxon>Asterales</taxon>
        <taxon>Asteraceae</taxon>
        <taxon>Asteroideae</taxon>
        <taxon>Anthemideae</taxon>
        <taxon>Anthemidinae</taxon>
        <taxon>Tanacetum</taxon>
    </lineage>
</organism>
<gene>
    <name evidence="1" type="ORF">Tci_016430</name>
</gene>
<evidence type="ECO:0000313" key="1">
    <source>
        <dbReference type="EMBL" id="GEU44452.1"/>
    </source>
</evidence>
<dbReference type="EMBL" id="BKCJ010001848">
    <property type="protein sequence ID" value="GEU44452.1"/>
    <property type="molecule type" value="Genomic_DNA"/>
</dbReference>
<accession>A0A6L2K6R2</accession>